<gene>
    <name evidence="2" type="ordered locus">Mnod_3459</name>
</gene>
<organism evidence="2 3">
    <name type="scientific">Methylobacterium nodulans (strain LMG 21967 / CNCM I-2342 / ORS 2060)</name>
    <dbReference type="NCBI Taxonomy" id="460265"/>
    <lineage>
        <taxon>Bacteria</taxon>
        <taxon>Pseudomonadati</taxon>
        <taxon>Pseudomonadota</taxon>
        <taxon>Alphaproteobacteria</taxon>
        <taxon>Hyphomicrobiales</taxon>
        <taxon>Methylobacteriaceae</taxon>
        <taxon>Methylobacterium</taxon>
    </lineage>
</organism>
<dbReference type="KEGG" id="mno:Mnod_3459"/>
<dbReference type="RefSeq" id="WP_015930031.1">
    <property type="nucleotide sequence ID" value="NC_011894.1"/>
</dbReference>
<dbReference type="EMBL" id="CP001349">
    <property type="protein sequence ID" value="ACL58371.1"/>
    <property type="molecule type" value="Genomic_DNA"/>
</dbReference>
<proteinExistence type="predicted"/>
<sequence length="158" mass="17291">MAKPMRPSLMSLSPQEGSKQQPIVGVSATDLHQGHVIDANAGSLVAEPQEPLPEPDAAQLHLNRAGWSEMSRLAQDLGTPLRDLMAEAFNDVLLKHQRPPVVEARAPGQEVASDLTLMVHASLRPLVWPILMGAWYWHQAVTLPLAAMWGSEGCQRLR</sequence>
<name>B8IMI5_METNO</name>
<keyword evidence="3" id="KW-1185">Reference proteome</keyword>
<feature type="compositionally biased region" description="Polar residues" evidence="1">
    <location>
        <begin position="10"/>
        <end position="21"/>
    </location>
</feature>
<evidence type="ECO:0000313" key="3">
    <source>
        <dbReference type="Proteomes" id="UP000008207"/>
    </source>
</evidence>
<accession>B8IMI5</accession>
<evidence type="ECO:0000256" key="1">
    <source>
        <dbReference type="SAM" id="MobiDB-lite"/>
    </source>
</evidence>
<dbReference type="AlphaFoldDB" id="B8IMI5"/>
<dbReference type="Proteomes" id="UP000008207">
    <property type="component" value="Chromosome"/>
</dbReference>
<dbReference type="HOGENOM" id="CLU_1667337_0_0_5"/>
<protein>
    <submittedName>
        <fullName evidence="2">Uncharacterized protein</fullName>
    </submittedName>
</protein>
<dbReference type="eggNOG" id="ENOG50311S1">
    <property type="taxonomic scope" value="Bacteria"/>
</dbReference>
<feature type="region of interest" description="Disordered" evidence="1">
    <location>
        <begin position="1"/>
        <end position="22"/>
    </location>
</feature>
<evidence type="ECO:0000313" key="2">
    <source>
        <dbReference type="EMBL" id="ACL58371.1"/>
    </source>
</evidence>
<reference evidence="2 3" key="1">
    <citation type="submission" date="2009-01" db="EMBL/GenBank/DDBJ databases">
        <title>Complete sequence of chromosome of Methylobacterium nodulans ORS 2060.</title>
        <authorList>
            <consortium name="US DOE Joint Genome Institute"/>
            <person name="Lucas S."/>
            <person name="Copeland A."/>
            <person name="Lapidus A."/>
            <person name="Glavina del Rio T."/>
            <person name="Dalin E."/>
            <person name="Tice H."/>
            <person name="Bruce D."/>
            <person name="Goodwin L."/>
            <person name="Pitluck S."/>
            <person name="Sims D."/>
            <person name="Brettin T."/>
            <person name="Detter J.C."/>
            <person name="Han C."/>
            <person name="Larimer F."/>
            <person name="Land M."/>
            <person name="Hauser L."/>
            <person name="Kyrpides N."/>
            <person name="Ivanova N."/>
            <person name="Marx C.J."/>
            <person name="Richardson P."/>
        </authorList>
    </citation>
    <scope>NUCLEOTIDE SEQUENCE [LARGE SCALE GENOMIC DNA]</scope>
    <source>
        <strain evidence="3">LMG 21967 / CNCM I-2342 / ORS 2060</strain>
    </source>
</reference>